<feature type="domain" description="GPI inositol-deacylase PGAP1-like alpha/beta" evidence="1">
    <location>
        <begin position="128"/>
        <end position="208"/>
    </location>
</feature>
<evidence type="ECO:0000313" key="3">
    <source>
        <dbReference type="Proteomes" id="UP000366872"/>
    </source>
</evidence>
<dbReference type="AlphaFoldDB" id="A0A6C2UAD5"/>
<organism evidence="2 3">
    <name type="scientific">Pontiella desulfatans</name>
    <dbReference type="NCBI Taxonomy" id="2750659"/>
    <lineage>
        <taxon>Bacteria</taxon>
        <taxon>Pseudomonadati</taxon>
        <taxon>Kiritimatiellota</taxon>
        <taxon>Kiritimatiellia</taxon>
        <taxon>Kiritimatiellales</taxon>
        <taxon>Pontiellaceae</taxon>
        <taxon>Pontiella</taxon>
    </lineage>
</organism>
<gene>
    <name evidence="2" type="ORF">PDESU_05594</name>
</gene>
<name>A0A6C2UAD5_PONDE</name>
<dbReference type="Proteomes" id="UP000366872">
    <property type="component" value="Unassembled WGS sequence"/>
</dbReference>
<reference evidence="2 3" key="1">
    <citation type="submission" date="2019-04" db="EMBL/GenBank/DDBJ databases">
        <authorList>
            <person name="Van Vliet M D."/>
        </authorList>
    </citation>
    <scope>NUCLEOTIDE SEQUENCE [LARGE SCALE GENOMIC DNA]</scope>
    <source>
        <strain evidence="2 3">F1</strain>
    </source>
</reference>
<sequence length="332" mass="37765">MKKIIIAVHGLGNKPPPDVLEEGWLQAIHEGLERFGKPRKKIPFEMVHWADISYPVPLDPAEEDPEAPLFLSEPYTASATRAPLKPKRIYLALLRFLEKNIDRWFLREDLSETFPGASAKMMERYFSDLDTYYTDSCQTLDQKDCSAKAAIQERLVQALEKHARKDILLITHSMGSIIAFDTLSNPENKTAINTFVTMGSPLGLPPIMARNFENQKQGNPDLKRPVTPDNIWPHWYNLSDPRDHVALDQTLRDDYGPNARGARALDLRVANDYSTTREANPHKSYGYLRATETADIIDAFLSEELKGTVRRTCRLITSNLLAAPHRLWKKLS</sequence>
<dbReference type="Gene3D" id="3.40.50.1820">
    <property type="entry name" value="alpha/beta hydrolase"/>
    <property type="match status" value="1"/>
</dbReference>
<dbReference type="Pfam" id="PF07819">
    <property type="entry name" value="PGAP1"/>
    <property type="match status" value="1"/>
</dbReference>
<evidence type="ECO:0000313" key="2">
    <source>
        <dbReference type="EMBL" id="VGO17000.1"/>
    </source>
</evidence>
<dbReference type="SUPFAM" id="SSF53474">
    <property type="entry name" value="alpha/beta-Hydrolases"/>
    <property type="match status" value="1"/>
</dbReference>
<proteinExistence type="predicted"/>
<protein>
    <recommendedName>
        <fullName evidence="1">GPI inositol-deacylase PGAP1-like alpha/beta domain-containing protein</fullName>
    </recommendedName>
</protein>
<evidence type="ECO:0000259" key="1">
    <source>
        <dbReference type="Pfam" id="PF07819"/>
    </source>
</evidence>
<keyword evidence="3" id="KW-1185">Reference proteome</keyword>
<dbReference type="GO" id="GO:0016788">
    <property type="term" value="F:hydrolase activity, acting on ester bonds"/>
    <property type="evidence" value="ECO:0007669"/>
    <property type="project" value="InterPro"/>
</dbReference>
<dbReference type="EMBL" id="CAAHFG010000004">
    <property type="protein sequence ID" value="VGO17000.1"/>
    <property type="molecule type" value="Genomic_DNA"/>
</dbReference>
<accession>A0A6C2UAD5</accession>
<dbReference type="InterPro" id="IPR012908">
    <property type="entry name" value="PGAP1-ab_dom-like"/>
</dbReference>
<dbReference type="InterPro" id="IPR029058">
    <property type="entry name" value="AB_hydrolase_fold"/>
</dbReference>
<dbReference type="RefSeq" id="WP_136082505.1">
    <property type="nucleotide sequence ID" value="NZ_CAAHFG010000004.1"/>
</dbReference>